<comment type="caution">
    <text evidence="2">The sequence shown here is derived from an EMBL/GenBank/DDBJ whole genome shotgun (WGS) entry which is preliminary data.</text>
</comment>
<evidence type="ECO:0000256" key="1">
    <source>
        <dbReference type="SAM" id="Phobius"/>
    </source>
</evidence>
<gene>
    <name evidence="2" type="ORF">SAMN06264346_10224</name>
</gene>
<name>A0ABY1NGD3_9FLAO</name>
<keyword evidence="1" id="KW-0812">Transmembrane</keyword>
<feature type="transmembrane region" description="Helical" evidence="1">
    <location>
        <begin position="12"/>
        <end position="33"/>
    </location>
</feature>
<keyword evidence="1" id="KW-0472">Membrane</keyword>
<dbReference type="RefSeq" id="WP_283421091.1">
    <property type="nucleotide sequence ID" value="NZ_FXTZ01000002.1"/>
</dbReference>
<reference evidence="2 3" key="1">
    <citation type="submission" date="2017-05" db="EMBL/GenBank/DDBJ databases">
        <authorList>
            <person name="Varghese N."/>
            <person name="Submissions S."/>
        </authorList>
    </citation>
    <scope>NUCLEOTIDE SEQUENCE [LARGE SCALE GENOMIC DNA]</scope>
    <source>
        <strain evidence="2 3">DSM 28214</strain>
    </source>
</reference>
<sequence>MKKYFKEYTEHLSAIILLFYILGFSYQFCYYQFFDIKIQYYITLTDVIFQSIGNVLISAIIFFFIEGVIALLSDFSFSVFSRWKKKGKYDTLSMEVRKRADRYLQYLLNTNRNYYSFTIFIIVFIIGTIIFEEKLYFLSIILPNFVYGTYKILPKIDRESDRFFKIVLMIMLFVVLLFSYCYWGFSEAYDVSKNYSSKIIKTDNVYTGDGSNKFVGETSLYLFILNTKTKVVTVINKSSVDQMTIEPNKYQLREIHDIEKNITNFMDKYIEKKNKK</sequence>
<feature type="transmembrane region" description="Helical" evidence="1">
    <location>
        <begin position="166"/>
        <end position="185"/>
    </location>
</feature>
<feature type="transmembrane region" description="Helical" evidence="1">
    <location>
        <begin position="114"/>
        <end position="131"/>
    </location>
</feature>
<protein>
    <submittedName>
        <fullName evidence="2">Uncharacterized protein</fullName>
    </submittedName>
</protein>
<proteinExistence type="predicted"/>
<keyword evidence="3" id="KW-1185">Reference proteome</keyword>
<evidence type="ECO:0000313" key="2">
    <source>
        <dbReference type="EMBL" id="SMP09067.1"/>
    </source>
</evidence>
<dbReference type="EMBL" id="FXTZ01000002">
    <property type="protein sequence ID" value="SMP09067.1"/>
    <property type="molecule type" value="Genomic_DNA"/>
</dbReference>
<organism evidence="2 3">
    <name type="scientific">Chryseobacterium profundimaris</name>
    <dbReference type="NCBI Taxonomy" id="1387275"/>
    <lineage>
        <taxon>Bacteria</taxon>
        <taxon>Pseudomonadati</taxon>
        <taxon>Bacteroidota</taxon>
        <taxon>Flavobacteriia</taxon>
        <taxon>Flavobacteriales</taxon>
        <taxon>Weeksellaceae</taxon>
        <taxon>Chryseobacterium group</taxon>
        <taxon>Chryseobacterium</taxon>
    </lineage>
</organism>
<dbReference type="Proteomes" id="UP001157960">
    <property type="component" value="Unassembled WGS sequence"/>
</dbReference>
<evidence type="ECO:0000313" key="3">
    <source>
        <dbReference type="Proteomes" id="UP001157960"/>
    </source>
</evidence>
<feature type="transmembrane region" description="Helical" evidence="1">
    <location>
        <begin position="53"/>
        <end position="80"/>
    </location>
</feature>
<accession>A0ABY1NGD3</accession>
<keyword evidence="1" id="KW-1133">Transmembrane helix</keyword>